<organism evidence="2 3">
    <name type="scientific">Morganella psychrotolerans</name>
    <dbReference type="NCBI Taxonomy" id="368603"/>
    <lineage>
        <taxon>Bacteria</taxon>
        <taxon>Pseudomonadati</taxon>
        <taxon>Pseudomonadota</taxon>
        <taxon>Gammaproteobacteria</taxon>
        <taxon>Enterobacterales</taxon>
        <taxon>Morganellaceae</taxon>
        <taxon>Morganella</taxon>
    </lineage>
</organism>
<evidence type="ECO:0008006" key="4">
    <source>
        <dbReference type="Google" id="ProtNLM"/>
    </source>
</evidence>
<feature type="chain" id="PRO_5024335492" description="Lipoprotein" evidence="1">
    <location>
        <begin position="23"/>
        <end position="91"/>
    </location>
</feature>
<name>A0A5M9QYY6_9GAMM</name>
<gene>
    <name evidence="2" type="ORF">F4V73_18125</name>
</gene>
<dbReference type="AlphaFoldDB" id="A0A5M9QYY6"/>
<sequence>MKLVTKIALSAAVILLAGCSSSAVYPDAEKVNCRGQLNIGAISKLQEVRLVKRDHATNRFYAIGNAKLGIHGWQPADTFERIVCVPLDKAD</sequence>
<keyword evidence="1" id="KW-0732">Signal</keyword>
<dbReference type="RefSeq" id="WP_067370399.1">
    <property type="nucleotide sequence ID" value="NZ_BAAAFS010000007.1"/>
</dbReference>
<accession>A0A5M9QYY6</accession>
<protein>
    <recommendedName>
        <fullName evidence="4">Lipoprotein</fullName>
    </recommendedName>
</protein>
<feature type="signal peptide" evidence="1">
    <location>
        <begin position="1"/>
        <end position="22"/>
    </location>
</feature>
<dbReference type="Proteomes" id="UP000322181">
    <property type="component" value="Unassembled WGS sequence"/>
</dbReference>
<comment type="caution">
    <text evidence="2">The sequence shown here is derived from an EMBL/GenBank/DDBJ whole genome shotgun (WGS) entry which is preliminary data.</text>
</comment>
<evidence type="ECO:0000313" key="2">
    <source>
        <dbReference type="EMBL" id="KAA8713032.1"/>
    </source>
</evidence>
<dbReference type="EMBL" id="VXKB01000008">
    <property type="protein sequence ID" value="KAA8713032.1"/>
    <property type="molecule type" value="Genomic_DNA"/>
</dbReference>
<reference evidence="2 3" key="1">
    <citation type="submission" date="2019-09" db="EMBL/GenBank/DDBJ databases">
        <title>Draft genome sequence of various Type strains from the CCUG.</title>
        <authorList>
            <person name="Pineiro-Iglesias B."/>
            <person name="Tunovic T."/>
            <person name="Unosson C."/>
            <person name="Inganas E."/>
            <person name="Ohlen M."/>
            <person name="Cardew S."/>
            <person name="Jensie-Markopoulos S."/>
            <person name="Salva-Serra F."/>
            <person name="Jaen-Luchoro D."/>
            <person name="Karlsson R."/>
            <person name="Svensson-Stadler L."/>
            <person name="Chun J."/>
            <person name="Moore E."/>
        </authorList>
    </citation>
    <scope>NUCLEOTIDE SEQUENCE [LARGE SCALE GENOMIC DNA]</scope>
    <source>
        <strain evidence="2 3">CCUG 53682T</strain>
    </source>
</reference>
<evidence type="ECO:0000313" key="3">
    <source>
        <dbReference type="Proteomes" id="UP000322181"/>
    </source>
</evidence>
<proteinExistence type="predicted"/>
<evidence type="ECO:0000256" key="1">
    <source>
        <dbReference type="SAM" id="SignalP"/>
    </source>
</evidence>
<dbReference type="PROSITE" id="PS51257">
    <property type="entry name" value="PROKAR_LIPOPROTEIN"/>
    <property type="match status" value="1"/>
</dbReference>